<dbReference type="EMBL" id="JAHLQT010030594">
    <property type="protein sequence ID" value="KAG7160877.1"/>
    <property type="molecule type" value="Genomic_DNA"/>
</dbReference>
<feature type="compositionally biased region" description="Basic and acidic residues" evidence="1">
    <location>
        <begin position="720"/>
        <end position="746"/>
    </location>
</feature>
<comment type="caution">
    <text evidence="2">The sequence shown here is derived from an EMBL/GenBank/DDBJ whole genome shotgun (WGS) entry which is preliminary data.</text>
</comment>
<feature type="compositionally biased region" description="Basic residues" evidence="1">
    <location>
        <begin position="119"/>
        <end position="134"/>
    </location>
</feature>
<protein>
    <submittedName>
        <fullName evidence="2">Collagen-like protein 1-like 1</fullName>
    </submittedName>
</protein>
<feature type="region of interest" description="Disordered" evidence="1">
    <location>
        <begin position="558"/>
        <end position="801"/>
    </location>
</feature>
<proteinExistence type="predicted"/>
<feature type="compositionally biased region" description="Basic and acidic residues" evidence="1">
    <location>
        <begin position="335"/>
        <end position="355"/>
    </location>
</feature>
<evidence type="ECO:0000313" key="3">
    <source>
        <dbReference type="Proteomes" id="UP000747542"/>
    </source>
</evidence>
<evidence type="ECO:0000256" key="1">
    <source>
        <dbReference type="SAM" id="MobiDB-lite"/>
    </source>
</evidence>
<dbReference type="AlphaFoldDB" id="A0A8J5JM71"/>
<feature type="region of interest" description="Disordered" evidence="1">
    <location>
        <begin position="248"/>
        <end position="366"/>
    </location>
</feature>
<gene>
    <name evidence="2" type="primary">Coll1-L1</name>
    <name evidence="2" type="ORF">Hamer_G007639</name>
</gene>
<reference evidence="2" key="1">
    <citation type="journal article" date="2021" name="Sci. Adv.">
        <title>The American lobster genome reveals insights on longevity, neural, and immune adaptations.</title>
        <authorList>
            <person name="Polinski J.M."/>
            <person name="Zimin A.V."/>
            <person name="Clark K.F."/>
            <person name="Kohn A.B."/>
            <person name="Sadowski N."/>
            <person name="Timp W."/>
            <person name="Ptitsyn A."/>
            <person name="Khanna P."/>
            <person name="Romanova D.Y."/>
            <person name="Williams P."/>
            <person name="Greenwood S.J."/>
            <person name="Moroz L.L."/>
            <person name="Walt D.R."/>
            <person name="Bodnar A.G."/>
        </authorList>
    </citation>
    <scope>NUCLEOTIDE SEQUENCE</scope>
    <source>
        <strain evidence="2">GMGI-L3</strain>
    </source>
</reference>
<keyword evidence="2" id="KW-0176">Collagen</keyword>
<evidence type="ECO:0000313" key="2">
    <source>
        <dbReference type="EMBL" id="KAG7160877.1"/>
    </source>
</evidence>
<name>A0A8J5JM71_HOMAM</name>
<feature type="non-terminal residue" evidence="2">
    <location>
        <position position="1"/>
    </location>
</feature>
<sequence length="801" mass="88194">MDAALCPVGSTGAETGDTVYSISSFRKLPGTKAEMLPSVVSSQRPLSAECPPSAYRQWLLVTRQTETTKSQGLDETKVSMEGLQQCHHHHLGHTTCHPQRGWLHTICPPEPEPETSPPKHNKNYKKSHRNHHQLSHGQMRPSYKLSHFFWGVSDHVGQDDHQETTKEFHAGESFLHESKRMKRMATTSEAQTNSEENLGSHKAETALPSQMNEMRVAPMAKPENLNLDLIESIMQDFSGFTKSKVNKIKGTKHTQGNSKMTQNDPEIDGHRADTPHVLGEITHQNLHDKDAMENSGKTEDNKSEGNASPKIDGKLAETSGSHTSEKSKGQTSNENDSHRTQEQIQGKEERTKIEVGGEEETGPNILVGVGPIFVEEPEDLIIEAAEAEEPVDETMPGEVVVITKLENLKEGRETVTTKGSNTTTEKKPIIFPVLPEFTNPEGLESVSSNVINTGSSNVENADKTIKNTSLPKGGTPPVPSSNTLPIIFPRDDSQLQQNSDKTKAEDVAATNAAIVKTPQDNTTDLAEGGLVTAAGEQSGIGQLGITVVMQDMTVKPSINNISPQRVMNASDDKPEKDDMEAPKMDDMKAPEMGDMEEKSEMGDTEEKSEMGDTEEKSEFGDMEEKSEMGDMEKKSEMGDMEEKSEMGDMEEKSEMGDMEEKSEMGEMDDMEEKSEMGDMEEKSEKGEMEEKSEMGEMEEKSDMGDMEEEPEIDGIMGDMAGKREMDETAKVHNKDSASDMGEKTNTDDGITGPHTDKHVGNFMPEGTMKETSSSTGEQISNKKTPYTSDSEEDINSEEESK</sequence>
<feature type="compositionally biased region" description="Basic and acidic residues" evidence="1">
    <location>
        <begin position="570"/>
        <end position="664"/>
    </location>
</feature>
<dbReference type="GO" id="GO:0005581">
    <property type="term" value="C:collagen trimer"/>
    <property type="evidence" value="ECO:0007669"/>
    <property type="project" value="UniProtKB-KW"/>
</dbReference>
<dbReference type="Proteomes" id="UP000747542">
    <property type="component" value="Unassembled WGS sequence"/>
</dbReference>
<keyword evidence="3" id="KW-1185">Reference proteome</keyword>
<feature type="compositionally biased region" description="Basic and acidic residues" evidence="1">
    <location>
        <begin position="673"/>
        <end position="703"/>
    </location>
</feature>
<organism evidence="2 3">
    <name type="scientific">Homarus americanus</name>
    <name type="common">American lobster</name>
    <dbReference type="NCBI Taxonomy" id="6706"/>
    <lineage>
        <taxon>Eukaryota</taxon>
        <taxon>Metazoa</taxon>
        <taxon>Ecdysozoa</taxon>
        <taxon>Arthropoda</taxon>
        <taxon>Crustacea</taxon>
        <taxon>Multicrustacea</taxon>
        <taxon>Malacostraca</taxon>
        <taxon>Eumalacostraca</taxon>
        <taxon>Eucarida</taxon>
        <taxon>Decapoda</taxon>
        <taxon>Pleocyemata</taxon>
        <taxon>Astacidea</taxon>
        <taxon>Nephropoidea</taxon>
        <taxon>Nephropidae</taxon>
        <taxon>Homarus</taxon>
    </lineage>
</organism>
<feature type="compositionally biased region" description="Acidic residues" evidence="1">
    <location>
        <begin position="789"/>
        <end position="801"/>
    </location>
</feature>
<feature type="compositionally biased region" description="Polar residues" evidence="1">
    <location>
        <begin position="769"/>
        <end position="787"/>
    </location>
</feature>
<feature type="compositionally biased region" description="Polar residues" evidence="1">
    <location>
        <begin position="558"/>
        <end position="567"/>
    </location>
</feature>
<feature type="region of interest" description="Disordered" evidence="1">
    <location>
        <begin position="107"/>
        <end position="138"/>
    </location>
</feature>
<accession>A0A8J5JM71</accession>
<feature type="compositionally biased region" description="Basic and acidic residues" evidence="1">
    <location>
        <begin position="285"/>
        <end position="303"/>
    </location>
</feature>
<feature type="compositionally biased region" description="Polar residues" evidence="1">
    <location>
        <begin position="253"/>
        <end position="264"/>
    </location>
</feature>